<keyword evidence="3" id="KW-1133">Transmembrane helix</keyword>
<dbReference type="Gene3D" id="3.90.550.10">
    <property type="entry name" value="Spore Coat Polysaccharide Biosynthesis Protein SpsA, Chain A"/>
    <property type="match status" value="1"/>
</dbReference>
<keyword evidence="6" id="KW-1185">Reference proteome</keyword>
<evidence type="ECO:0000313" key="6">
    <source>
        <dbReference type="Proteomes" id="UP001198901"/>
    </source>
</evidence>
<dbReference type="InterPro" id="IPR029044">
    <property type="entry name" value="Nucleotide-diphossugar_trans"/>
</dbReference>
<evidence type="ECO:0000256" key="3">
    <source>
        <dbReference type="SAM" id="Phobius"/>
    </source>
</evidence>
<evidence type="ECO:0000256" key="2">
    <source>
        <dbReference type="ARBA" id="ARBA00022679"/>
    </source>
</evidence>
<keyword evidence="1" id="KW-0328">Glycosyltransferase</keyword>
<evidence type="ECO:0000256" key="1">
    <source>
        <dbReference type="ARBA" id="ARBA00022676"/>
    </source>
</evidence>
<organism evidence="5 6">
    <name type="scientific">Winogradskyella alexanderae</name>
    <dbReference type="NCBI Taxonomy" id="2877123"/>
    <lineage>
        <taxon>Bacteria</taxon>
        <taxon>Pseudomonadati</taxon>
        <taxon>Bacteroidota</taxon>
        <taxon>Flavobacteriia</taxon>
        <taxon>Flavobacteriales</taxon>
        <taxon>Flavobacteriaceae</taxon>
        <taxon>Winogradskyella</taxon>
    </lineage>
</organism>
<dbReference type="PANTHER" id="PTHR22916">
    <property type="entry name" value="GLYCOSYLTRANSFERASE"/>
    <property type="match status" value="1"/>
</dbReference>
<name>A0ABS7XR18_9FLAO</name>
<dbReference type="RefSeq" id="WP_224527968.1">
    <property type="nucleotide sequence ID" value="NZ_JAIUJR010000004.1"/>
</dbReference>
<accession>A0ABS7XR18</accession>
<keyword evidence="3" id="KW-0472">Membrane</keyword>
<dbReference type="SUPFAM" id="SSF53448">
    <property type="entry name" value="Nucleotide-diphospho-sugar transferases"/>
    <property type="match status" value="1"/>
</dbReference>
<reference evidence="6" key="1">
    <citation type="submission" date="2023-07" db="EMBL/GenBank/DDBJ databases">
        <authorList>
            <person name="Yue Y."/>
        </authorList>
    </citation>
    <scope>NUCLEOTIDE SEQUENCE [LARGE SCALE GENOMIC DNA]</scope>
    <source>
        <strain evidence="6">D23</strain>
    </source>
</reference>
<dbReference type="PANTHER" id="PTHR22916:SF51">
    <property type="entry name" value="GLYCOSYLTRANSFERASE EPSH-RELATED"/>
    <property type="match status" value="1"/>
</dbReference>
<feature type="domain" description="Glycosyltransferase 2-like" evidence="4">
    <location>
        <begin position="5"/>
        <end position="133"/>
    </location>
</feature>
<dbReference type="EMBL" id="JAIUJR010000004">
    <property type="protein sequence ID" value="MCA0132445.1"/>
    <property type="molecule type" value="Genomic_DNA"/>
</dbReference>
<comment type="caution">
    <text evidence="5">The sequence shown here is derived from an EMBL/GenBank/DDBJ whole genome shotgun (WGS) entry which is preliminary data.</text>
</comment>
<keyword evidence="3" id="KW-0812">Transmembrane</keyword>
<gene>
    <name evidence="5" type="ORF">LBU54_07595</name>
</gene>
<evidence type="ECO:0000313" key="5">
    <source>
        <dbReference type="EMBL" id="MCA0132445.1"/>
    </source>
</evidence>
<evidence type="ECO:0000259" key="4">
    <source>
        <dbReference type="Pfam" id="PF00535"/>
    </source>
</evidence>
<protein>
    <submittedName>
        <fullName evidence="5">Glycosyltransferase family 2 protein</fullName>
    </submittedName>
</protein>
<sequence length="354" mass="41759">MPEVTVIIPIYNAEEYIEQCVNSITNQSISNIEILLVNDGSTDDSGYILQELAKKDNRIKVFHKLNEGPSSARNLGLYYAQGDYISFIDSDDWVESDFLKEMYLAATRYDADIVSSGINVDYVKEKKFVKLKYPENKYCEKKEQIGDFFWELHKRKLSNYPVTRLYKNALIKKNKIKFNNDLSVGEDLVFNLQAFKHSSLVAITNSALYHYMKRENSTLTSCYNSNYLYSRKVQLKAYNEFFNHFSMNRDEHILFLDCFYISTYIGFILNLYKRNSPLDAKQRISLIGNEIFKNNHELDQKLKRIKLKGFNNRLSKFLIINTNALITDSFFRLLFYLRNKFEIVYLKFRFVLNN</sequence>
<dbReference type="CDD" id="cd00761">
    <property type="entry name" value="Glyco_tranf_GTA_type"/>
    <property type="match status" value="1"/>
</dbReference>
<dbReference type="Pfam" id="PF00535">
    <property type="entry name" value="Glycos_transf_2"/>
    <property type="match status" value="1"/>
</dbReference>
<dbReference type="Proteomes" id="UP001198901">
    <property type="component" value="Unassembled WGS sequence"/>
</dbReference>
<dbReference type="InterPro" id="IPR001173">
    <property type="entry name" value="Glyco_trans_2-like"/>
</dbReference>
<feature type="transmembrane region" description="Helical" evidence="3">
    <location>
        <begin position="253"/>
        <end position="272"/>
    </location>
</feature>
<keyword evidence="2" id="KW-0808">Transferase</keyword>
<proteinExistence type="predicted"/>